<evidence type="ECO:0000256" key="11">
    <source>
        <dbReference type="PROSITE-ProRule" id="PRU00152"/>
    </source>
</evidence>
<dbReference type="SMART" id="SM00308">
    <property type="entry name" value="LH2"/>
    <property type="match status" value="1"/>
</dbReference>
<feature type="domain" description="Lipoxygenase" evidence="14">
    <location>
        <begin position="214"/>
        <end position="669"/>
    </location>
</feature>
<dbReference type="Gene3D" id="3.10.450.60">
    <property type="match status" value="1"/>
</dbReference>
<keyword evidence="8" id="KW-0443">Lipid metabolism</keyword>
<dbReference type="AlphaFoldDB" id="A0A5A9PF59"/>
<dbReference type="InterPro" id="IPR020834">
    <property type="entry name" value="LipOase_CS"/>
</dbReference>
<evidence type="ECO:0000256" key="7">
    <source>
        <dbReference type="ARBA" id="ARBA00023002"/>
    </source>
</evidence>
<feature type="binding site" evidence="9">
    <location>
        <position position="669"/>
    </location>
    <ligand>
        <name>Fe cation</name>
        <dbReference type="ChEBI" id="CHEBI:24875"/>
        <note>catalytic</note>
    </ligand>
</feature>
<comment type="subcellular location">
    <subcellularLocation>
        <location evidence="1">Cytoplasm</location>
    </subcellularLocation>
</comment>
<keyword evidence="5 9" id="KW-0479">Metal-binding</keyword>
<evidence type="ECO:0000313" key="15">
    <source>
        <dbReference type="EMBL" id="KAA0719546.1"/>
    </source>
</evidence>
<protein>
    <submittedName>
        <fullName evidence="15">Arachidonate 5-lipoxygenase</fullName>
    </submittedName>
</protein>
<keyword evidence="4" id="KW-0963">Cytoplasm</keyword>
<dbReference type="SUPFAM" id="SSF49723">
    <property type="entry name" value="Lipase/lipooxygenase domain (PLAT/LH2 domain)"/>
    <property type="match status" value="1"/>
</dbReference>
<dbReference type="PROSITE" id="PS50095">
    <property type="entry name" value="PLAT"/>
    <property type="match status" value="1"/>
</dbReference>
<evidence type="ECO:0000256" key="12">
    <source>
        <dbReference type="SAM" id="MobiDB-lite"/>
    </source>
</evidence>
<accession>A0A5A9PF59</accession>
<evidence type="ECO:0000256" key="10">
    <source>
        <dbReference type="PIRSR" id="PIRSR601885-3"/>
    </source>
</evidence>
<feature type="region of interest" description="Disordered" evidence="12">
    <location>
        <begin position="579"/>
        <end position="603"/>
    </location>
</feature>
<evidence type="ECO:0000256" key="2">
    <source>
        <dbReference type="ARBA" id="ARBA00005189"/>
    </source>
</evidence>
<dbReference type="GO" id="GO:0034440">
    <property type="term" value="P:lipid oxidation"/>
    <property type="evidence" value="ECO:0007669"/>
    <property type="project" value="InterPro"/>
</dbReference>
<dbReference type="InterPro" id="IPR000907">
    <property type="entry name" value="LipOase"/>
</dbReference>
<keyword evidence="6" id="KW-0223">Dioxygenase</keyword>
<evidence type="ECO:0000256" key="3">
    <source>
        <dbReference type="ARBA" id="ARBA00009419"/>
    </source>
</evidence>
<dbReference type="Pfam" id="PF00305">
    <property type="entry name" value="Lipoxygenase"/>
    <property type="match status" value="1"/>
</dbReference>
<dbReference type="GO" id="GO:0016702">
    <property type="term" value="F:oxidoreductase activity, acting on single donors with incorporation of molecular oxygen, incorporation of two atoms of oxygen"/>
    <property type="evidence" value="ECO:0007669"/>
    <property type="project" value="InterPro"/>
</dbReference>
<feature type="domain" description="PLAT" evidence="13">
    <location>
        <begin position="5"/>
        <end position="126"/>
    </location>
</feature>
<dbReference type="PROSITE" id="PS00081">
    <property type="entry name" value="LIPOXYGENASE_2"/>
    <property type="match status" value="1"/>
</dbReference>
<feature type="binding site" evidence="9">
    <location>
        <position position="334"/>
    </location>
    <ligand>
        <name>Fe cation</name>
        <dbReference type="ChEBI" id="CHEBI:24875"/>
        <note>catalytic</note>
    </ligand>
</feature>
<dbReference type="SUPFAM" id="SSF48484">
    <property type="entry name" value="Lipoxigenase"/>
    <property type="match status" value="1"/>
</dbReference>
<evidence type="ECO:0000256" key="9">
    <source>
        <dbReference type="PIRSR" id="PIRSR601885-1"/>
    </source>
</evidence>
<dbReference type="InterPro" id="IPR001024">
    <property type="entry name" value="PLAT/LH2_dom"/>
</dbReference>
<feature type="binding site" evidence="9">
    <location>
        <position position="514"/>
    </location>
    <ligand>
        <name>Fe cation</name>
        <dbReference type="ChEBI" id="CHEBI:24875"/>
        <note>catalytic</note>
    </ligand>
</feature>
<feature type="site" description="Essential for stabilizing binding to COTL1" evidence="10">
    <location>
        <position position="111"/>
    </location>
</feature>
<dbReference type="PRINTS" id="PR00087">
    <property type="entry name" value="LIPOXYGENASE"/>
</dbReference>
<dbReference type="PANTHER" id="PTHR11771">
    <property type="entry name" value="LIPOXYGENASE"/>
    <property type="match status" value="1"/>
</dbReference>
<comment type="cofactor">
    <cofactor evidence="9">
        <name>Fe cation</name>
        <dbReference type="ChEBI" id="CHEBI:24875"/>
    </cofactor>
    <text evidence="9">Binds 1 Fe cation per subunit.</text>
</comment>
<dbReference type="Gene3D" id="1.20.245.10">
    <property type="entry name" value="Lipoxygenase-1, Domain 5"/>
    <property type="match status" value="2"/>
</dbReference>
<comment type="caution">
    <text evidence="11">Lacks conserved residue(s) required for the propagation of feature annotation.</text>
</comment>
<organism evidence="15 16">
    <name type="scientific">Triplophysa tibetana</name>
    <dbReference type="NCBI Taxonomy" id="1572043"/>
    <lineage>
        <taxon>Eukaryota</taxon>
        <taxon>Metazoa</taxon>
        <taxon>Chordata</taxon>
        <taxon>Craniata</taxon>
        <taxon>Vertebrata</taxon>
        <taxon>Euteleostomi</taxon>
        <taxon>Actinopterygii</taxon>
        <taxon>Neopterygii</taxon>
        <taxon>Teleostei</taxon>
        <taxon>Ostariophysi</taxon>
        <taxon>Cypriniformes</taxon>
        <taxon>Nemacheilidae</taxon>
        <taxon>Triplophysa</taxon>
    </lineage>
</organism>
<dbReference type="GO" id="GO:0005506">
    <property type="term" value="F:iron ion binding"/>
    <property type="evidence" value="ECO:0007669"/>
    <property type="project" value="InterPro"/>
</dbReference>
<dbReference type="InterPro" id="IPR036226">
    <property type="entry name" value="LipOase_C_sf"/>
</dbReference>
<dbReference type="Pfam" id="PF01477">
    <property type="entry name" value="PLAT"/>
    <property type="match status" value="1"/>
</dbReference>
<dbReference type="PRINTS" id="PR00467">
    <property type="entry name" value="MAMLPOXGNASE"/>
</dbReference>
<dbReference type="EMBL" id="SOYY01000007">
    <property type="protein sequence ID" value="KAA0719546.1"/>
    <property type="molecule type" value="Genomic_DNA"/>
</dbReference>
<evidence type="ECO:0000256" key="4">
    <source>
        <dbReference type="ARBA" id="ARBA00022490"/>
    </source>
</evidence>
<reference evidence="15 16" key="1">
    <citation type="journal article" date="2019" name="Mol. Ecol. Resour.">
        <title>Chromosome-level genome assembly of Triplophysa tibetana, a fish adapted to the harsh high-altitude environment of the Tibetan Plateau.</title>
        <authorList>
            <person name="Yang X."/>
            <person name="Liu H."/>
            <person name="Ma Z."/>
            <person name="Zou Y."/>
            <person name="Zou M."/>
            <person name="Mao Y."/>
            <person name="Li X."/>
            <person name="Wang H."/>
            <person name="Chen T."/>
            <person name="Wang W."/>
            <person name="Yang R."/>
        </authorList>
    </citation>
    <scope>NUCLEOTIDE SEQUENCE [LARGE SCALE GENOMIC DNA]</scope>
    <source>
        <strain evidence="15">TTIB1903HZAU</strain>
        <tissue evidence="15">Muscle</tissue>
    </source>
</reference>
<evidence type="ECO:0000259" key="14">
    <source>
        <dbReference type="PROSITE" id="PS51393"/>
    </source>
</evidence>
<keyword evidence="16" id="KW-1185">Reference proteome</keyword>
<evidence type="ECO:0000256" key="5">
    <source>
        <dbReference type="ARBA" id="ARBA00022723"/>
    </source>
</evidence>
<dbReference type="Proteomes" id="UP000324632">
    <property type="component" value="Chromosome 7"/>
</dbReference>
<keyword evidence="9" id="KW-0408">Iron</keyword>
<proteinExistence type="inferred from homology"/>
<evidence type="ECO:0000256" key="6">
    <source>
        <dbReference type="ARBA" id="ARBA00022964"/>
    </source>
</evidence>
<comment type="caution">
    <text evidence="15">The sequence shown here is derived from an EMBL/GenBank/DDBJ whole genome shotgun (WGS) entry which is preliminary data.</text>
</comment>
<dbReference type="Gene3D" id="2.60.60.20">
    <property type="entry name" value="PLAT/LH2 domain"/>
    <property type="match status" value="1"/>
</dbReference>
<name>A0A5A9PF59_9TELE</name>
<dbReference type="InterPro" id="IPR013819">
    <property type="entry name" value="LipOase_C"/>
</dbReference>
<comment type="pathway">
    <text evidence="2">Lipid metabolism.</text>
</comment>
<gene>
    <name evidence="15" type="ORF">E1301_Tti021693</name>
</gene>
<evidence type="ECO:0000259" key="13">
    <source>
        <dbReference type="PROSITE" id="PS50095"/>
    </source>
</evidence>
<dbReference type="GO" id="GO:0005737">
    <property type="term" value="C:cytoplasm"/>
    <property type="evidence" value="ECO:0007669"/>
    <property type="project" value="UniProtKB-SubCell"/>
</dbReference>
<dbReference type="PROSITE" id="PS51393">
    <property type="entry name" value="LIPOXYGENASE_3"/>
    <property type="match status" value="1"/>
</dbReference>
<comment type="similarity">
    <text evidence="3">Belongs to the lipoxygenase family.</text>
</comment>
<feature type="region of interest" description="Disordered" evidence="12">
    <location>
        <begin position="122"/>
        <end position="158"/>
    </location>
</feature>
<feature type="binding site" evidence="9">
    <location>
        <position position="339"/>
    </location>
    <ligand>
        <name>Fe cation</name>
        <dbReference type="ChEBI" id="CHEBI:24875"/>
        <note>catalytic</note>
    </ligand>
</feature>
<dbReference type="InterPro" id="IPR036392">
    <property type="entry name" value="PLAT/LH2_dom_sf"/>
</dbReference>
<dbReference type="InterPro" id="IPR001885">
    <property type="entry name" value="LipOase_mml"/>
</dbReference>
<evidence type="ECO:0000256" key="1">
    <source>
        <dbReference type="ARBA" id="ARBA00004496"/>
    </source>
</evidence>
<sequence length="669" mass="76947">MGLIVRERVHVNTEATKQYKVLVSTNGKIASYFSLTLVDSNHKTIETTWSKSWTEWYYGLGKEITFDINVEKDVGDIVQVKIKNDKASWFCRYVQMKSPSGKSFEFPCYRWIENKEVAIREGSENAQVPSRSPNQFPMGGSRPSHSGSTHQRKEDEPLRSQCSQLDCWYLDTEWIEGNERFSQDLHDKLDELPIDVQFDGDKSSHFFSNGINMKCVELPKTFPVTHEMLKGSLQRGLTLQQELEKGNIYIADYEILYGLEPNKKHQNSPHFLTAPICLLYNNKMDQIVPIAIQLSQKPGERSPIFLPNDNEHDWMLAKMWVKSSDFNVHQLVTHLLKTHLISEIFELAMYRQLSPVHPVYKLLIPHVRFTIAINTIARKQLISEDGVFSKISSISAAGIDELMKRAMKTITYKSMCFPEAIIARGMENTPKYYYRDDGMKIWEAIYSFVDQVIKIYYDSDEKVKEDLAIQHFVKNVKFGMEDFLSGMKDPEGKKTREELVKYLTAVIFNASAQHAAVNFGQFEWYGCIPNSPSTMRKPPPEEKDSVDQNYIMDTLPDRGCSFEVLGTVWFLTQVQDNEQTKTSSDVKSPSLGGDTTRDWLVDDSGSRPQQRYLGIFPDMHFTEQPVKDAITTFRNKLDELTNTIKRRNEGLTMSYCYLSPDKIPNSVAI</sequence>
<evidence type="ECO:0000313" key="16">
    <source>
        <dbReference type="Proteomes" id="UP000324632"/>
    </source>
</evidence>
<feature type="compositionally biased region" description="Polar residues" evidence="12">
    <location>
        <begin position="124"/>
        <end position="135"/>
    </location>
</feature>
<evidence type="ECO:0000256" key="8">
    <source>
        <dbReference type="ARBA" id="ARBA00023098"/>
    </source>
</evidence>
<keyword evidence="7" id="KW-0560">Oxidoreductase</keyword>